<accession>A0ABM7Q4L9</accession>
<dbReference type="Proteomes" id="UP000681317">
    <property type="component" value="Chromosome"/>
</dbReference>
<dbReference type="RefSeq" id="WP_213436611.1">
    <property type="nucleotide sequence ID" value="NZ_AP024545.1"/>
</dbReference>
<keyword evidence="3" id="KW-1185">Reference proteome</keyword>
<name>A0ABM7Q4L9_9GAMM</name>
<reference evidence="2 3" key="1">
    <citation type="submission" date="2021-03" db="EMBL/GenBank/DDBJ databases">
        <title>Complete Genome Sequences of Two Lysobacter Strains Isolated from Sea Water (Lysobacter caseinilyticus) and Soil (Lysobacter helvus) in South Korea.</title>
        <authorList>
            <person name="Watanabe Y."/>
            <person name="Arakawa K."/>
        </authorList>
    </citation>
    <scope>NUCLEOTIDE SEQUENCE [LARGE SCALE GENOMIC DNA]</scope>
    <source>
        <strain evidence="2 3">KVB24</strain>
    </source>
</reference>
<evidence type="ECO:0000313" key="3">
    <source>
        <dbReference type="Proteomes" id="UP000681317"/>
    </source>
</evidence>
<dbReference type="Gene3D" id="3.50.50.60">
    <property type="entry name" value="FAD/NAD(P)-binding domain"/>
    <property type="match status" value="1"/>
</dbReference>
<dbReference type="InterPro" id="IPR050816">
    <property type="entry name" value="Flavin-dep_Halogenase_NPB"/>
</dbReference>
<dbReference type="SUPFAM" id="SSF51905">
    <property type="entry name" value="FAD/NAD(P)-binding domain"/>
    <property type="match status" value="1"/>
</dbReference>
<organism evidence="2 3">
    <name type="scientific">Noviluteimonas caseinilytica</name>
    <dbReference type="NCBI Taxonomy" id="2675101"/>
    <lineage>
        <taxon>Bacteria</taxon>
        <taxon>Pseudomonadati</taxon>
        <taxon>Pseudomonadota</taxon>
        <taxon>Gammaproteobacteria</taxon>
        <taxon>Lysobacterales</taxon>
        <taxon>Lysobacteraceae</taxon>
        <taxon>Noviluteimonas</taxon>
    </lineage>
</organism>
<feature type="domain" description="FAD-binding" evidence="1">
    <location>
        <begin position="5"/>
        <end position="196"/>
    </location>
</feature>
<dbReference type="EMBL" id="AP024545">
    <property type="protein sequence ID" value="BCT92123.1"/>
    <property type="molecule type" value="Genomic_DNA"/>
</dbReference>
<proteinExistence type="predicted"/>
<protein>
    <submittedName>
        <fullName evidence="2">Halogenase</fullName>
    </submittedName>
</protein>
<evidence type="ECO:0000259" key="1">
    <source>
        <dbReference type="Pfam" id="PF01494"/>
    </source>
</evidence>
<evidence type="ECO:0000313" key="2">
    <source>
        <dbReference type="EMBL" id="BCT92123.1"/>
    </source>
</evidence>
<dbReference type="Pfam" id="PF01494">
    <property type="entry name" value="FAD_binding_3"/>
    <property type="match status" value="1"/>
</dbReference>
<gene>
    <name evidence="2" type="ORF">LYSCAS_11470</name>
</gene>
<dbReference type="PANTHER" id="PTHR43747">
    <property type="entry name" value="FAD-BINDING PROTEIN"/>
    <property type="match status" value="1"/>
</dbReference>
<sequence>MTPRADVVILGGGLAGLTLAIQLRQRDPSTAVTVLERRNHPVREAAFKVGESTVEIGAHYFSHVLGFREHLETKQLRKFGFRFFFSEGRNDVDDCTELGVSELLPTPSWQLDRGRFENFLGEQARALGVAFVDGATVRTIDLAEGEADHRVTYQHDGETHEIASRWVVDAAGRASLLKRKLDLAQANDHDANAVWWRVDGYIEPQQWSTDAEWLARCNPPARWRSTNHMCGPGYWFWLIPLASNAHSLGIVCDAKMHPLDTMNTHAKAMDWLREHQPAMAEAIDKPEHTLQDFLFFRHFSYGCKQVFSGDRWALTGEAGLFLDPFYSPGSDFIAMSNTFICDLIGKDRAGQNFTAYAPIYEQLYVSFYENTLTLYQDQYPIFGDAQVMPLKVIWDYTYYWALLAPLFFGERLTSIPLLGRLRDAFLQGRDLNLSMQALLRTWYERNAAPVEARPDGRFLNQWSIDWFHEMNRALNDPLDDAAFEARLRDNVVRMRWLAAEMLREARIDHADIDDHGLDALLAPYAEADADAPRSLAPAWYARSVRALHRDVEAEALAP</sequence>
<dbReference type="InterPro" id="IPR002938">
    <property type="entry name" value="FAD-bd"/>
</dbReference>
<dbReference type="PANTHER" id="PTHR43747:SF1">
    <property type="entry name" value="SLR1998 PROTEIN"/>
    <property type="match status" value="1"/>
</dbReference>
<dbReference type="InterPro" id="IPR036188">
    <property type="entry name" value="FAD/NAD-bd_sf"/>
</dbReference>